<name>A0AB39Q785_9ACTN</name>
<evidence type="ECO:0000313" key="2">
    <source>
        <dbReference type="EMBL" id="XDQ38641.1"/>
    </source>
</evidence>
<protein>
    <submittedName>
        <fullName evidence="2">Uncharacterized protein</fullName>
    </submittedName>
</protein>
<dbReference type="EMBL" id="CP163439">
    <property type="protein sequence ID" value="XDQ38641.1"/>
    <property type="molecule type" value="Genomic_DNA"/>
</dbReference>
<organism evidence="2">
    <name type="scientific">Streptomyces sp. R28</name>
    <dbReference type="NCBI Taxonomy" id="3238628"/>
    <lineage>
        <taxon>Bacteria</taxon>
        <taxon>Bacillati</taxon>
        <taxon>Actinomycetota</taxon>
        <taxon>Actinomycetes</taxon>
        <taxon>Kitasatosporales</taxon>
        <taxon>Streptomycetaceae</taxon>
        <taxon>Streptomyces</taxon>
    </lineage>
</organism>
<accession>A0AB39Q785</accession>
<reference evidence="2" key="1">
    <citation type="submission" date="2024-07" db="EMBL/GenBank/DDBJ databases">
        <authorList>
            <person name="Yu S.T."/>
        </authorList>
    </citation>
    <scope>NUCLEOTIDE SEQUENCE</scope>
    <source>
        <strain evidence="2">R28</strain>
    </source>
</reference>
<sequence>MRSSGADTADLSHLDDADLVQQRMPTTWYEGPFLGNGFLGCGIYAEPGTGATGAIHPPRSPGRPLRYSDAGDGAIRIALRKRDSALITARDDRPDLTIAPVRPNEDAPHWGLPAPWGLDDR</sequence>
<dbReference type="RefSeq" id="WP_369173340.1">
    <property type="nucleotide sequence ID" value="NZ_CP163439.1"/>
</dbReference>
<dbReference type="AlphaFoldDB" id="A0AB39Q785"/>
<proteinExistence type="predicted"/>
<feature type="region of interest" description="Disordered" evidence="1">
    <location>
        <begin position="97"/>
        <end position="121"/>
    </location>
</feature>
<evidence type="ECO:0000256" key="1">
    <source>
        <dbReference type="SAM" id="MobiDB-lite"/>
    </source>
</evidence>
<gene>
    <name evidence="2" type="ORF">AB5J49_37740</name>
</gene>